<evidence type="ECO:0000313" key="1">
    <source>
        <dbReference type="EMBL" id="KKL53898.1"/>
    </source>
</evidence>
<comment type="caution">
    <text evidence="1">The sequence shown here is derived from an EMBL/GenBank/DDBJ whole genome shotgun (WGS) entry which is preliminary data.</text>
</comment>
<sequence length="47" mass="5051">MWSSNGFIDGTMWVASNGGIISTVIACREAFKVAKVKSDDDTTDLIV</sequence>
<gene>
    <name evidence="1" type="ORF">LCGC14_2270830</name>
</gene>
<protein>
    <submittedName>
        <fullName evidence="1">Uncharacterized protein</fullName>
    </submittedName>
</protein>
<dbReference type="AlphaFoldDB" id="A0A0F9CX09"/>
<proteinExistence type="predicted"/>
<reference evidence="1" key="1">
    <citation type="journal article" date="2015" name="Nature">
        <title>Complex archaea that bridge the gap between prokaryotes and eukaryotes.</title>
        <authorList>
            <person name="Spang A."/>
            <person name="Saw J.H."/>
            <person name="Jorgensen S.L."/>
            <person name="Zaremba-Niedzwiedzka K."/>
            <person name="Martijn J."/>
            <person name="Lind A.E."/>
            <person name="van Eijk R."/>
            <person name="Schleper C."/>
            <person name="Guy L."/>
            <person name="Ettema T.J."/>
        </authorList>
    </citation>
    <scope>NUCLEOTIDE SEQUENCE</scope>
</reference>
<accession>A0A0F9CX09</accession>
<dbReference type="EMBL" id="LAZR01031387">
    <property type="protein sequence ID" value="KKL53898.1"/>
    <property type="molecule type" value="Genomic_DNA"/>
</dbReference>
<name>A0A0F9CX09_9ZZZZ</name>
<organism evidence="1">
    <name type="scientific">marine sediment metagenome</name>
    <dbReference type="NCBI Taxonomy" id="412755"/>
    <lineage>
        <taxon>unclassified sequences</taxon>
        <taxon>metagenomes</taxon>
        <taxon>ecological metagenomes</taxon>
    </lineage>
</organism>